<proteinExistence type="predicted"/>
<gene>
    <name evidence="1" type="ORF">OC940_21230</name>
</gene>
<evidence type="ECO:0000313" key="1">
    <source>
        <dbReference type="EMBL" id="MCU7250343.1"/>
    </source>
</evidence>
<evidence type="ECO:0000313" key="2">
    <source>
        <dbReference type="Proteomes" id="UP001139955"/>
    </source>
</evidence>
<protein>
    <submittedName>
        <fullName evidence="1">Uncharacterized protein</fullName>
    </submittedName>
</protein>
<comment type="caution">
    <text evidence="1">The sequence shown here is derived from an EMBL/GenBank/DDBJ whole genome shotgun (WGS) entry which is preliminary data.</text>
</comment>
<accession>A0A9X2XKS5</accession>
<dbReference type="AlphaFoldDB" id="A0A9X2XKS5"/>
<sequence>MKTKTIPVGQLIIEGLGDTDNAYEYVYELIPLIGEVVLWFNTLEADIDNILCSFISDRTDQKGLLVVGNMMYATKLDLFERFILDYFRERDDKPDWLSQLISDLRECGSLRNKVVHANWMHTNEDGYTQVKIKFSKRGLEHELVNFSKESLELITNKIEATRVQLDYLTMEFLPY</sequence>
<reference evidence="1" key="2">
    <citation type="journal article" date="2023" name="mSystems">
        <title>Charting the Lipopeptidome of Nonpathogenic Pseudomonas.</title>
        <authorList>
            <person name="Cesa-Luna C."/>
            <person name="Geudens N."/>
            <person name="Girard L."/>
            <person name="De Roo V."/>
            <person name="Maklad H.R."/>
            <person name="Martins J.C."/>
            <person name="Hofte M."/>
            <person name="De Mot R."/>
        </authorList>
    </citation>
    <scope>NUCLEOTIDE SEQUENCE</scope>
    <source>
        <strain evidence="1">B1M3-32</strain>
    </source>
</reference>
<dbReference type="RefSeq" id="WP_301623002.1">
    <property type="nucleotide sequence ID" value="NZ_JAOSKY010000014.1"/>
</dbReference>
<organism evidence="1 2">
    <name type="scientific">Pseudomonas koreensis</name>
    <dbReference type="NCBI Taxonomy" id="198620"/>
    <lineage>
        <taxon>Bacteria</taxon>
        <taxon>Pseudomonadati</taxon>
        <taxon>Pseudomonadota</taxon>
        <taxon>Gammaproteobacteria</taxon>
        <taxon>Pseudomonadales</taxon>
        <taxon>Pseudomonadaceae</taxon>
        <taxon>Pseudomonas</taxon>
    </lineage>
</organism>
<reference evidence="1" key="1">
    <citation type="submission" date="2022-09" db="EMBL/GenBank/DDBJ databases">
        <authorList>
            <person name="Cesa-Luna C."/>
            <person name="Girard L."/>
            <person name="Lood C."/>
            <person name="Hofte M."/>
            <person name="De Mot R."/>
        </authorList>
    </citation>
    <scope>NUCLEOTIDE SEQUENCE</scope>
    <source>
        <strain evidence="1">B1M3-32</strain>
    </source>
</reference>
<dbReference type="Proteomes" id="UP001139955">
    <property type="component" value="Unassembled WGS sequence"/>
</dbReference>
<name>A0A9X2XKS5_9PSED</name>
<keyword evidence="2" id="KW-1185">Reference proteome</keyword>
<dbReference type="EMBL" id="JAOSKY010000014">
    <property type="protein sequence ID" value="MCU7250343.1"/>
    <property type="molecule type" value="Genomic_DNA"/>
</dbReference>